<dbReference type="Pfam" id="PF05402">
    <property type="entry name" value="PqqD"/>
    <property type="match status" value="1"/>
</dbReference>
<dbReference type="InterPro" id="IPR041881">
    <property type="entry name" value="PqqD_sf"/>
</dbReference>
<comment type="caution">
    <text evidence="1">The sequence shown here is derived from an EMBL/GenBank/DDBJ whole genome shotgun (WGS) entry which is preliminary data.</text>
</comment>
<dbReference type="InterPro" id="IPR008792">
    <property type="entry name" value="PQQD"/>
</dbReference>
<evidence type="ECO:0008006" key="3">
    <source>
        <dbReference type="Google" id="ProtNLM"/>
    </source>
</evidence>
<proteinExistence type="predicted"/>
<accession>A0ABP5Z989</accession>
<reference evidence="2" key="1">
    <citation type="journal article" date="2019" name="Int. J. Syst. Evol. Microbiol.">
        <title>The Global Catalogue of Microorganisms (GCM) 10K type strain sequencing project: providing services to taxonomists for standard genome sequencing and annotation.</title>
        <authorList>
            <consortium name="The Broad Institute Genomics Platform"/>
            <consortium name="The Broad Institute Genome Sequencing Center for Infectious Disease"/>
            <person name="Wu L."/>
            <person name="Ma J."/>
        </authorList>
    </citation>
    <scope>NUCLEOTIDE SEQUENCE [LARGE SCALE GENOMIC DNA]</scope>
    <source>
        <strain evidence="2">JCM 16259</strain>
    </source>
</reference>
<protein>
    <recommendedName>
        <fullName evidence="3">Coenzyme PQQ synthesis protein D (PqqD)</fullName>
    </recommendedName>
</protein>
<name>A0ABP5Z989_9MICO</name>
<evidence type="ECO:0000313" key="1">
    <source>
        <dbReference type="EMBL" id="GAA2493461.1"/>
    </source>
</evidence>
<dbReference type="RefSeq" id="WP_344256246.1">
    <property type="nucleotide sequence ID" value="NZ_BAAARE010000016.1"/>
</dbReference>
<dbReference type="Proteomes" id="UP001500730">
    <property type="component" value="Unassembled WGS sequence"/>
</dbReference>
<sequence>MSAAYRPGPDAGVTLSEDGQTVYVAHLPGGPLVVLEGAAAVIWVEATTAPGDGWVSRVADAFGRPEDAIASDVETFVDDLRARRLLVTDDSPRD</sequence>
<organism evidence="1 2">
    <name type="scientific">Terrabacter carboxydivorans</name>
    <dbReference type="NCBI Taxonomy" id="619730"/>
    <lineage>
        <taxon>Bacteria</taxon>
        <taxon>Bacillati</taxon>
        <taxon>Actinomycetota</taxon>
        <taxon>Actinomycetes</taxon>
        <taxon>Micrococcales</taxon>
        <taxon>Intrasporangiaceae</taxon>
        <taxon>Terrabacter</taxon>
    </lineage>
</organism>
<gene>
    <name evidence="1" type="ORF">GCM10009858_34320</name>
</gene>
<dbReference type="EMBL" id="BAAARE010000016">
    <property type="protein sequence ID" value="GAA2493461.1"/>
    <property type="molecule type" value="Genomic_DNA"/>
</dbReference>
<dbReference type="Gene3D" id="1.10.10.1150">
    <property type="entry name" value="Coenzyme PQQ synthesis protein D (PqqD)"/>
    <property type="match status" value="1"/>
</dbReference>
<keyword evidence="2" id="KW-1185">Reference proteome</keyword>
<evidence type="ECO:0000313" key="2">
    <source>
        <dbReference type="Proteomes" id="UP001500730"/>
    </source>
</evidence>